<dbReference type="AlphaFoldDB" id="A0A2W7T3K9"/>
<name>A0A2W7T3K9_9BACT</name>
<dbReference type="EMBL" id="QKZU01000006">
    <property type="protein sequence ID" value="PZX57802.1"/>
    <property type="molecule type" value="Genomic_DNA"/>
</dbReference>
<protein>
    <submittedName>
        <fullName evidence="2">Uncharacterized protein</fullName>
    </submittedName>
</protein>
<dbReference type="Proteomes" id="UP000249115">
    <property type="component" value="Unassembled WGS sequence"/>
</dbReference>
<evidence type="ECO:0000256" key="1">
    <source>
        <dbReference type="SAM" id="Phobius"/>
    </source>
</evidence>
<keyword evidence="1" id="KW-0472">Membrane</keyword>
<reference evidence="2 3" key="1">
    <citation type="submission" date="2018-06" db="EMBL/GenBank/DDBJ databases">
        <title>Genomic Encyclopedia of Archaeal and Bacterial Type Strains, Phase II (KMG-II): from individual species to whole genera.</title>
        <authorList>
            <person name="Goeker M."/>
        </authorList>
    </citation>
    <scope>NUCLEOTIDE SEQUENCE [LARGE SCALE GENOMIC DNA]</scope>
    <source>
        <strain evidence="2 3">DSM 22686</strain>
    </source>
</reference>
<comment type="caution">
    <text evidence="2">The sequence shown here is derived from an EMBL/GenBank/DDBJ whole genome shotgun (WGS) entry which is preliminary data.</text>
</comment>
<keyword evidence="1" id="KW-1133">Transmembrane helix</keyword>
<proteinExistence type="predicted"/>
<feature type="transmembrane region" description="Helical" evidence="1">
    <location>
        <begin position="24"/>
        <end position="45"/>
    </location>
</feature>
<keyword evidence="1" id="KW-0812">Transmembrane</keyword>
<organism evidence="2 3">
    <name type="scientific">Algoriphagus ratkowskyi</name>
    <dbReference type="NCBI Taxonomy" id="57028"/>
    <lineage>
        <taxon>Bacteria</taxon>
        <taxon>Pseudomonadati</taxon>
        <taxon>Bacteroidota</taxon>
        <taxon>Cytophagia</taxon>
        <taxon>Cytophagales</taxon>
        <taxon>Cyclobacteriaceae</taxon>
        <taxon>Algoriphagus</taxon>
    </lineage>
</organism>
<evidence type="ECO:0000313" key="3">
    <source>
        <dbReference type="Proteomes" id="UP000249115"/>
    </source>
</evidence>
<sequence>MSFQVNNNSLFIFNFSMNAFIKKVLLFLIVGSFPLWFLLLGYFIFDPFMVLRSYDDFSYSYVLPNRDYISTEIYLRNYPTQHYNSYIFGSSRTLAFRPDTWENNLIGNNNPYIFDASGESIYGINKKIKFIDDLGEKIDNALIILCEDVSFQRDENHEGHLYIKHPETSGENKLSFHMNFIKAYYNPTFLLSFYDYKLTGNFKPYMSEFLESRKMAFDKINNKMIIEDQEEELLRDPESYFKNRESIFYPRTSNDKIDSLPQINAKHQKLLEEIVVILEKQNTNYYVVIGPLYNQVKFHPKDLALLKEYFGDRLYDFSGINSFTEDKTNYYESSHYRPIVGDSIMNYLYKK</sequence>
<gene>
    <name evidence="2" type="ORF">LV84_01931</name>
</gene>
<accession>A0A2W7T3K9</accession>
<evidence type="ECO:0000313" key="2">
    <source>
        <dbReference type="EMBL" id="PZX57802.1"/>
    </source>
</evidence>